<evidence type="ECO:0000313" key="2">
    <source>
        <dbReference type="EMBL" id="WLW38571.1"/>
    </source>
</evidence>
<evidence type="ECO:0000256" key="1">
    <source>
        <dbReference type="SAM" id="MobiDB-lite"/>
    </source>
</evidence>
<feature type="compositionally biased region" description="Low complexity" evidence="1">
    <location>
        <begin position="222"/>
        <end position="252"/>
    </location>
</feature>
<feature type="region of interest" description="Disordered" evidence="1">
    <location>
        <begin position="192"/>
        <end position="270"/>
    </location>
</feature>
<reference evidence="2" key="1">
    <citation type="submission" date="2023-05" db="EMBL/GenBank/DDBJ databases">
        <authorList>
            <person name="van Neer V."/>
            <person name="Kempff A."/>
            <person name="Ongenae V."/>
            <person name="Claessen D."/>
            <person name="Briegel A."/>
            <person name="Rozen D."/>
        </authorList>
    </citation>
    <scope>NUCLEOTIDE SEQUENCE</scope>
</reference>
<dbReference type="GO" id="GO:0005615">
    <property type="term" value="C:extracellular space"/>
    <property type="evidence" value="ECO:0007669"/>
    <property type="project" value="TreeGrafter"/>
</dbReference>
<sequence>MGFNVVPAPEVSGLTGAPGPSGLNGADGSKIYTFANSAASVGVGVDGDFCLRTDTGDVYLKQSGSWVAKGNIKGSTGATGATGSTGATGPAGKAGAQMLSGTVAPTASDGVDGDLYIYDDTRTYLGVTSTNLTIYKKVSGAWTQVGASPVGGTKWYVNNASTSSVDTKPGDMLLRTDTGDIWQRGASGWGNVIGNLKGPQGPAGPTGAASTVPGPKGDKGDTGATGPAGPTGAASTVPGPQGPAGATGPQGPKGDKGDTGATGPAGPGLTAVQSLGLMGRHQISGGGNIFWDNMNLSWSKRFLVAFGNGRGTGLSTGGYFEMTMPANGTVIPVIGTTGATTSVTVANGRIPLRSVAWGGLWYKLPIGGAATTVAANYVITDYTGNQAPFGEDYVMVAQVNIDGAGSPSLKLGTGEFIDHWKPLAYKNGWTSYTAASEGVYPEPAGVLDGASNFRGAAYRLGAGRMVEFKGLIKGGVATATYDICVMPVGYRPFANHIFYLPNNGAMMRVDAFSEGGYITVGTPGIGTISSAWLDLSTMRYPAEK</sequence>
<dbReference type="GO" id="GO:0030198">
    <property type="term" value="P:extracellular matrix organization"/>
    <property type="evidence" value="ECO:0007669"/>
    <property type="project" value="TreeGrafter"/>
</dbReference>
<evidence type="ECO:0000313" key="3">
    <source>
        <dbReference type="Proteomes" id="UP001229934"/>
    </source>
</evidence>
<organism evidence="2 3">
    <name type="scientific">Streptomyces phage Verabelle</name>
    <dbReference type="NCBI Taxonomy" id="3065247"/>
    <lineage>
        <taxon>Viruses</taxon>
        <taxon>Duplodnaviria</taxon>
        <taxon>Heunggongvirae</taxon>
        <taxon>Uroviricota</taxon>
        <taxon>Caudoviricetes</taxon>
        <taxon>Arquatrovirinae</taxon>
        <taxon>Camvirus</taxon>
        <taxon>Camvirus verabelle</taxon>
    </lineage>
</organism>
<feature type="compositionally biased region" description="Low complexity" evidence="1">
    <location>
        <begin position="259"/>
        <end position="268"/>
    </location>
</feature>
<protein>
    <submittedName>
        <fullName evidence="2">Tail fiber protein</fullName>
    </submittedName>
</protein>
<dbReference type="Proteomes" id="UP001229934">
    <property type="component" value="Segment"/>
</dbReference>
<dbReference type="EMBL" id="OQ970439">
    <property type="protein sequence ID" value="WLW38571.1"/>
    <property type="molecule type" value="Genomic_DNA"/>
</dbReference>
<accession>A0AA50F186</accession>
<proteinExistence type="predicted"/>
<dbReference type="GO" id="GO:0030020">
    <property type="term" value="F:extracellular matrix structural constituent conferring tensile strength"/>
    <property type="evidence" value="ECO:0007669"/>
    <property type="project" value="TreeGrafter"/>
</dbReference>
<name>A0AA50F186_9CAUD</name>
<dbReference type="InterPro" id="IPR050149">
    <property type="entry name" value="Collagen_superfamily"/>
</dbReference>
<keyword evidence="3" id="KW-1185">Reference proteome</keyword>
<dbReference type="GO" id="GO:0031012">
    <property type="term" value="C:extracellular matrix"/>
    <property type="evidence" value="ECO:0007669"/>
    <property type="project" value="TreeGrafter"/>
</dbReference>
<dbReference type="PANTHER" id="PTHR24023">
    <property type="entry name" value="COLLAGEN ALPHA"/>
    <property type="match status" value="1"/>
</dbReference>
<dbReference type="PANTHER" id="PTHR24023:SF1095">
    <property type="entry name" value="EGF-LIKE DOMAIN-CONTAINING PROTEIN"/>
    <property type="match status" value="1"/>
</dbReference>
<feature type="compositionally biased region" description="Low complexity" evidence="1">
    <location>
        <begin position="198"/>
        <end position="215"/>
    </location>
</feature>